<evidence type="ECO:0000313" key="3">
    <source>
        <dbReference type="Proteomes" id="UP001341840"/>
    </source>
</evidence>
<gene>
    <name evidence="2" type="ORF">PIB30_041483</name>
</gene>
<comment type="caution">
    <text evidence="2">The sequence shown here is derived from an EMBL/GenBank/DDBJ whole genome shotgun (WGS) entry which is preliminary data.</text>
</comment>
<sequence length="152" mass="17387">MRMKLVLIRTTWACRTSSDQVPKELAIISIWGGTIKANVTFLLAFVIFNRWIIRKNVTRTVTVATNFPFLKKRISNWLIVISKCHETLNKARLISIISYALASMASLRTRLQEVKLSQINSFREENHKQLGHDLVSSYEVPSATNIDARGQK</sequence>
<keyword evidence="3" id="KW-1185">Reference proteome</keyword>
<reference evidence="2 3" key="1">
    <citation type="journal article" date="2023" name="Plants (Basel)">
        <title>Bridging the Gap: Combining Genomics and Transcriptomics Approaches to Understand Stylosanthes scabra, an Orphan Legume from the Brazilian Caatinga.</title>
        <authorList>
            <person name="Ferreira-Neto J.R.C."/>
            <person name="da Silva M.D."/>
            <person name="Binneck E."/>
            <person name="de Melo N.F."/>
            <person name="da Silva R.H."/>
            <person name="de Melo A.L.T.M."/>
            <person name="Pandolfi V."/>
            <person name="Bustamante F.O."/>
            <person name="Brasileiro-Vidal A.C."/>
            <person name="Benko-Iseppon A.M."/>
        </authorList>
    </citation>
    <scope>NUCLEOTIDE SEQUENCE [LARGE SCALE GENOMIC DNA]</scope>
    <source>
        <tissue evidence="2">Leaves</tissue>
    </source>
</reference>
<keyword evidence="1" id="KW-1133">Transmembrane helix</keyword>
<evidence type="ECO:0000256" key="1">
    <source>
        <dbReference type="SAM" id="Phobius"/>
    </source>
</evidence>
<keyword evidence="1" id="KW-0812">Transmembrane</keyword>
<name>A0ABU6SF79_9FABA</name>
<protein>
    <submittedName>
        <fullName evidence="2">Uncharacterized protein</fullName>
    </submittedName>
</protein>
<proteinExistence type="predicted"/>
<dbReference type="EMBL" id="JASCZI010060645">
    <property type="protein sequence ID" value="MED6134925.1"/>
    <property type="molecule type" value="Genomic_DNA"/>
</dbReference>
<organism evidence="2 3">
    <name type="scientific">Stylosanthes scabra</name>
    <dbReference type="NCBI Taxonomy" id="79078"/>
    <lineage>
        <taxon>Eukaryota</taxon>
        <taxon>Viridiplantae</taxon>
        <taxon>Streptophyta</taxon>
        <taxon>Embryophyta</taxon>
        <taxon>Tracheophyta</taxon>
        <taxon>Spermatophyta</taxon>
        <taxon>Magnoliopsida</taxon>
        <taxon>eudicotyledons</taxon>
        <taxon>Gunneridae</taxon>
        <taxon>Pentapetalae</taxon>
        <taxon>rosids</taxon>
        <taxon>fabids</taxon>
        <taxon>Fabales</taxon>
        <taxon>Fabaceae</taxon>
        <taxon>Papilionoideae</taxon>
        <taxon>50 kb inversion clade</taxon>
        <taxon>dalbergioids sensu lato</taxon>
        <taxon>Dalbergieae</taxon>
        <taxon>Pterocarpus clade</taxon>
        <taxon>Stylosanthes</taxon>
    </lineage>
</organism>
<feature type="transmembrane region" description="Helical" evidence="1">
    <location>
        <begin position="28"/>
        <end position="48"/>
    </location>
</feature>
<evidence type="ECO:0000313" key="2">
    <source>
        <dbReference type="EMBL" id="MED6134925.1"/>
    </source>
</evidence>
<dbReference type="Proteomes" id="UP001341840">
    <property type="component" value="Unassembled WGS sequence"/>
</dbReference>
<accession>A0ABU6SF79</accession>
<keyword evidence="1" id="KW-0472">Membrane</keyword>